<dbReference type="RefSeq" id="WP_352150068.1">
    <property type="nucleotide sequence ID" value="NZ_JBEOZY010000049.1"/>
</dbReference>
<reference evidence="1 2" key="1">
    <citation type="submission" date="2024-06" db="EMBL/GenBank/DDBJ databases">
        <title>The Natural Products Discovery Center: Release of the First 8490 Sequenced Strains for Exploring Actinobacteria Biosynthetic Diversity.</title>
        <authorList>
            <person name="Kalkreuter E."/>
            <person name="Kautsar S.A."/>
            <person name="Yang D."/>
            <person name="Bader C.D."/>
            <person name="Teijaro C.N."/>
            <person name="Fluegel L."/>
            <person name="Davis C.M."/>
            <person name="Simpson J.R."/>
            <person name="Lauterbach L."/>
            <person name="Steele A.D."/>
            <person name="Gui C."/>
            <person name="Meng S."/>
            <person name="Li G."/>
            <person name="Viehrig K."/>
            <person name="Ye F."/>
            <person name="Su P."/>
            <person name="Kiefer A.F."/>
            <person name="Nichols A."/>
            <person name="Cepeda A.J."/>
            <person name="Yan W."/>
            <person name="Fan B."/>
            <person name="Jiang Y."/>
            <person name="Adhikari A."/>
            <person name="Zheng C.-J."/>
            <person name="Schuster L."/>
            <person name="Cowan T.M."/>
            <person name="Smanski M.J."/>
            <person name="Chevrette M.G."/>
            <person name="De Carvalho L.P.S."/>
            <person name="Shen B."/>
        </authorList>
    </citation>
    <scope>NUCLEOTIDE SEQUENCE [LARGE SCALE GENOMIC DNA]</scope>
    <source>
        <strain evidence="1 2">NPDC001615</strain>
    </source>
</reference>
<gene>
    <name evidence="1" type="ORF">ABT188_30355</name>
</gene>
<evidence type="ECO:0000313" key="1">
    <source>
        <dbReference type="EMBL" id="MER6168811.1"/>
    </source>
</evidence>
<name>A0ABV1T4B1_9ACTN</name>
<dbReference type="Proteomes" id="UP001496720">
    <property type="component" value="Unassembled WGS sequence"/>
</dbReference>
<dbReference type="EMBL" id="JBEOZY010000049">
    <property type="protein sequence ID" value="MER6168811.1"/>
    <property type="molecule type" value="Genomic_DNA"/>
</dbReference>
<organism evidence="1 2">
    <name type="scientific">Streptomyces violaceorubidus</name>
    <dbReference type="NCBI Taxonomy" id="284042"/>
    <lineage>
        <taxon>Bacteria</taxon>
        <taxon>Bacillati</taxon>
        <taxon>Actinomycetota</taxon>
        <taxon>Actinomycetes</taxon>
        <taxon>Kitasatosporales</taxon>
        <taxon>Streptomycetaceae</taxon>
        <taxon>Streptomyces</taxon>
    </lineage>
</organism>
<proteinExistence type="predicted"/>
<accession>A0ABV1T4B1</accession>
<protein>
    <submittedName>
        <fullName evidence="1">DUF2867 domain-containing protein</fullName>
    </submittedName>
</protein>
<dbReference type="InterPro" id="IPR021295">
    <property type="entry name" value="DUF2867"/>
</dbReference>
<evidence type="ECO:0000313" key="2">
    <source>
        <dbReference type="Proteomes" id="UP001496720"/>
    </source>
</evidence>
<comment type="caution">
    <text evidence="1">The sequence shown here is derived from an EMBL/GenBank/DDBJ whole genome shotgun (WGS) entry which is preliminary data.</text>
</comment>
<sequence>MARTSNSAIRRVRVEPAGAHFASAFVLPLAGLPRRTAEEWARGTFEDTPAPLRTLLRAGWSVVLGLRLGPRASRRHVIGWRTVESGPDRIAVEAHAPSLTARNVVTVDDARLVWATYVNFEGPTGRVRWSLAAPVHHLVVPLLLGRAVRRTA</sequence>
<dbReference type="Pfam" id="PF11066">
    <property type="entry name" value="DUF2867"/>
    <property type="match status" value="1"/>
</dbReference>
<keyword evidence="2" id="KW-1185">Reference proteome</keyword>